<reference evidence="2" key="1">
    <citation type="submission" date="2023-04" db="EMBL/GenBank/DDBJ databases">
        <title>Aspergillus oryzae var. brunneus NBRC 4377.</title>
        <authorList>
            <person name="Ichikawa N."/>
            <person name="Sato H."/>
            <person name="Tonouchi N."/>
        </authorList>
    </citation>
    <scope>NUCLEOTIDE SEQUENCE</scope>
    <source>
        <strain evidence="2">NBRC 4377</strain>
    </source>
</reference>
<keyword evidence="3" id="KW-1185">Reference proteome</keyword>
<accession>A0ABQ6KPI6</accession>
<organism evidence="2 3">
    <name type="scientific">Aspergillus oryzae var. brunneus</name>
    <dbReference type="NCBI Taxonomy" id="332754"/>
    <lineage>
        <taxon>Eukaryota</taxon>
        <taxon>Fungi</taxon>
        <taxon>Dikarya</taxon>
        <taxon>Ascomycota</taxon>
        <taxon>Pezizomycotina</taxon>
        <taxon>Eurotiomycetes</taxon>
        <taxon>Eurotiomycetidae</taxon>
        <taxon>Eurotiales</taxon>
        <taxon>Aspergillaceae</taxon>
        <taxon>Aspergillus</taxon>
        <taxon>Aspergillus subgen. Circumdati</taxon>
    </lineage>
</organism>
<evidence type="ECO:0000313" key="2">
    <source>
        <dbReference type="EMBL" id="GMG47204.1"/>
    </source>
</evidence>
<comment type="caution">
    <text evidence="2">The sequence shown here is derived from an EMBL/GenBank/DDBJ whole genome shotgun (WGS) entry which is preliminary data.</text>
</comment>
<sequence length="67" mass="7691">MPGIQQRDAPVDFGQRTDHQRCKAPAEDINRNEGLQHSWVGNIQVCGYLRHGRHDDCCDDWTDQSVN</sequence>
<name>A0ABQ6KPI6_ASPOZ</name>
<feature type="region of interest" description="Disordered" evidence="1">
    <location>
        <begin position="1"/>
        <end position="21"/>
    </location>
</feature>
<gene>
    <name evidence="2" type="ORF">Aory05_000596000</name>
</gene>
<proteinExistence type="predicted"/>
<dbReference type="Proteomes" id="UP001165189">
    <property type="component" value="Unassembled WGS sequence"/>
</dbReference>
<protein>
    <submittedName>
        <fullName evidence="2">Unnamed protein product</fullName>
    </submittedName>
</protein>
<dbReference type="EMBL" id="BSYB01000022">
    <property type="protein sequence ID" value="GMG47204.1"/>
    <property type="molecule type" value="Genomic_DNA"/>
</dbReference>
<evidence type="ECO:0000256" key="1">
    <source>
        <dbReference type="SAM" id="MobiDB-lite"/>
    </source>
</evidence>
<evidence type="ECO:0000313" key="3">
    <source>
        <dbReference type="Proteomes" id="UP001165189"/>
    </source>
</evidence>